<dbReference type="InterPro" id="IPR055259">
    <property type="entry name" value="YkvP/CgeB_Glyco_trans-like"/>
</dbReference>
<dbReference type="InParanoid" id="F5YAU4"/>
<gene>
    <name evidence="2" type="ordered locus">TREAZ_0687</name>
</gene>
<dbReference type="STRING" id="545695.TREAZ_0687"/>
<reference evidence="2 3" key="2">
    <citation type="journal article" date="2011" name="ISME J.">
        <title>RNA-seq reveals cooperative metabolic interactions between two termite-gut spirochete species in co-culture.</title>
        <authorList>
            <person name="Rosenthal A.Z."/>
            <person name="Matson E.G."/>
            <person name="Eldar A."/>
            <person name="Leadbetter J.R."/>
        </authorList>
    </citation>
    <scope>NUCLEOTIDE SEQUENCE [LARGE SCALE GENOMIC DNA]</scope>
    <source>
        <strain evidence="3">ATCC BAA-888 / DSM 13862 / ZAS-9</strain>
    </source>
</reference>
<name>F5YAU4_LEAAZ</name>
<dbReference type="OrthoDB" id="7052726at2"/>
<evidence type="ECO:0000313" key="3">
    <source>
        <dbReference type="Proteomes" id="UP000009222"/>
    </source>
</evidence>
<organism evidence="2 3">
    <name type="scientific">Leadbettera azotonutricia (strain ATCC BAA-888 / DSM 13862 / ZAS-9)</name>
    <name type="common">Treponema azotonutricium</name>
    <dbReference type="NCBI Taxonomy" id="545695"/>
    <lineage>
        <taxon>Bacteria</taxon>
        <taxon>Pseudomonadati</taxon>
        <taxon>Spirochaetota</taxon>
        <taxon>Spirochaetia</taxon>
        <taxon>Spirochaetales</taxon>
        <taxon>Breznakiellaceae</taxon>
        <taxon>Leadbettera</taxon>
    </lineage>
</organism>
<accession>F5YAU4</accession>
<evidence type="ECO:0000259" key="1">
    <source>
        <dbReference type="Pfam" id="PF13524"/>
    </source>
</evidence>
<dbReference type="AlphaFoldDB" id="F5YAU4"/>
<proteinExistence type="predicted"/>
<dbReference type="RefSeq" id="WP_015711276.1">
    <property type="nucleotide sequence ID" value="NC_015577.1"/>
</dbReference>
<dbReference type="EMBL" id="CP001841">
    <property type="protein sequence ID" value="AEF83237.1"/>
    <property type="molecule type" value="Genomic_DNA"/>
</dbReference>
<dbReference type="Pfam" id="PF13524">
    <property type="entry name" value="Glyco_trans_1_2"/>
    <property type="match status" value="1"/>
</dbReference>
<feature type="domain" description="Spore protein YkvP/CgeB glycosyl transferase-like" evidence="1">
    <location>
        <begin position="242"/>
        <end position="341"/>
    </location>
</feature>
<evidence type="ECO:0000313" key="2">
    <source>
        <dbReference type="EMBL" id="AEF83237.1"/>
    </source>
</evidence>
<sequence>MITVLVSYERISLFHTMEPFFSKKFRKLFHFTQSPEYCLTKDKNSVLFMERCFQHREPRDLASDELSLIKKLRDKYKTIVFLNGQPEAGTNRLDLLPYVDRLFYKSVFSDPGNYTKDLYAKNLFADYYHKKFNISDKDTEYRYKPVVSIGDIKRIELSWNIGVGNYPRKNWPQRAGVVLARSGFPGLRQFFKTKLKKRPSDFSDPARPIAVHARIDPVSCESIAYQRRLYIEKSATNKLFLTGIVPQNQYYQELKKSKMTLSPFGWGEVCFRDFEAIISGSLLLKPDMSHLKTWPDVYIPYETYIPTNWDGTDLIEKAEAYLSNDQERKRIAENAWEQYRSQLAGLDDRFISIFHDIL</sequence>
<dbReference type="HOGENOM" id="CLU_054044_0_0_12"/>
<dbReference type="Proteomes" id="UP000009222">
    <property type="component" value="Chromosome"/>
</dbReference>
<keyword evidence="3" id="KW-1185">Reference proteome</keyword>
<protein>
    <recommendedName>
        <fullName evidence="1">Spore protein YkvP/CgeB glycosyl transferase-like domain-containing protein</fullName>
    </recommendedName>
</protein>
<reference evidence="3" key="1">
    <citation type="submission" date="2009-12" db="EMBL/GenBank/DDBJ databases">
        <title>Complete sequence of Treponema azotonutricium strain ZAS-9.</title>
        <authorList>
            <person name="Tetu S.G."/>
            <person name="Matson E."/>
            <person name="Ren Q."/>
            <person name="Seshadri R."/>
            <person name="Elbourne L."/>
            <person name="Hassan K.A."/>
            <person name="Durkin A."/>
            <person name="Radune D."/>
            <person name="Mohamoud Y."/>
            <person name="Shay R."/>
            <person name="Jin S."/>
            <person name="Zhang X."/>
            <person name="Lucey K."/>
            <person name="Ballor N.R."/>
            <person name="Ottesen E."/>
            <person name="Rosenthal R."/>
            <person name="Allen A."/>
            <person name="Leadbetter J.R."/>
            <person name="Paulsen I.T."/>
        </authorList>
    </citation>
    <scope>NUCLEOTIDE SEQUENCE [LARGE SCALE GENOMIC DNA]</scope>
    <source>
        <strain evidence="3">ATCC BAA-888 / DSM 13862 / ZAS-9</strain>
    </source>
</reference>
<dbReference type="eggNOG" id="ENOG5032V2S">
    <property type="taxonomic scope" value="Bacteria"/>
</dbReference>
<dbReference type="KEGG" id="taz:TREAZ_0687"/>